<keyword evidence="1" id="KW-0830">Ubiquinone</keyword>
<dbReference type="GO" id="GO:0008137">
    <property type="term" value="F:NADH dehydrogenase (ubiquinone) activity"/>
    <property type="evidence" value="ECO:0007669"/>
    <property type="project" value="UniProtKB-UniRule"/>
</dbReference>
<dbReference type="GO" id="GO:0031966">
    <property type="term" value="C:mitochondrial membrane"/>
    <property type="evidence" value="ECO:0007669"/>
    <property type="project" value="UniProtKB-SubCell"/>
</dbReference>
<comment type="similarity">
    <text evidence="1">Belongs to the complex I subunit 6 family.</text>
</comment>
<dbReference type="PANTHER" id="PTHR33269:SF17">
    <property type="entry name" value="NADH-UBIQUINONE OXIDOREDUCTASE CHAIN 6"/>
    <property type="match status" value="1"/>
</dbReference>
<feature type="transmembrane region" description="Helical" evidence="1">
    <location>
        <begin position="6"/>
        <end position="25"/>
    </location>
</feature>
<comment type="subcellular location">
    <subcellularLocation>
        <location evidence="1">Mitochondrion membrane</location>
        <topology evidence="1">Multi-pass membrane protein</topology>
    </subcellularLocation>
</comment>
<feature type="transmembrane region" description="Helical" evidence="1">
    <location>
        <begin position="55"/>
        <end position="77"/>
    </location>
</feature>
<dbReference type="EC" id="7.1.1.2" evidence="1"/>
<dbReference type="InterPro" id="IPR042106">
    <property type="entry name" value="Nuo/plastoQ_OxRdtase_6_NuoJ"/>
</dbReference>
<proteinExistence type="inferred from homology"/>
<keyword evidence="1" id="KW-0813">Transport</keyword>
<dbReference type="InterPro" id="IPR001457">
    <property type="entry name" value="NADH_UbQ/plastoQ_OxRdtase_su6"/>
</dbReference>
<keyword evidence="1" id="KW-0679">Respiratory chain</keyword>
<keyword evidence="1" id="KW-0812">Transmembrane</keyword>
<gene>
    <name evidence="2" type="primary">nad6</name>
</gene>
<keyword evidence="1" id="KW-1278">Translocase</keyword>
<feature type="transmembrane region" description="Helical" evidence="1">
    <location>
        <begin position="89"/>
        <end position="110"/>
    </location>
</feature>
<name>A0A2R4A3S6_9STRA</name>
<protein>
    <recommendedName>
        <fullName evidence="1">NADH-ubiquinone oxidoreductase chain 6</fullName>
        <ecNumber evidence="1">7.1.1.2</ecNumber>
    </recommendedName>
</protein>
<feature type="transmembrane region" description="Helical" evidence="1">
    <location>
        <begin position="32"/>
        <end position="49"/>
    </location>
</feature>
<comment type="function">
    <text evidence="1">Core subunit of the mitochondrial membrane respiratory chain NADH dehydrogenase (Complex I) which catalyzes electron transfer from NADH through the respiratory chain, using ubiquinone as an electron acceptor. Essential for the catalytic activity and assembly of complex I.</text>
</comment>
<dbReference type="Pfam" id="PF00499">
    <property type="entry name" value="Oxidored_q3"/>
    <property type="match status" value="1"/>
</dbReference>
<keyword evidence="1" id="KW-0520">NAD</keyword>
<feature type="transmembrane region" description="Helical" evidence="1">
    <location>
        <begin position="146"/>
        <end position="169"/>
    </location>
</feature>
<dbReference type="EMBL" id="MF997424">
    <property type="protein sequence ID" value="AVR57706.1"/>
    <property type="molecule type" value="Genomic_DNA"/>
</dbReference>
<comment type="catalytic activity">
    <reaction evidence="1">
        <text>a ubiquinone + NADH + 5 H(+)(in) = a ubiquinol + NAD(+) + 4 H(+)(out)</text>
        <dbReference type="Rhea" id="RHEA:29091"/>
        <dbReference type="Rhea" id="RHEA-COMP:9565"/>
        <dbReference type="Rhea" id="RHEA-COMP:9566"/>
        <dbReference type="ChEBI" id="CHEBI:15378"/>
        <dbReference type="ChEBI" id="CHEBI:16389"/>
        <dbReference type="ChEBI" id="CHEBI:17976"/>
        <dbReference type="ChEBI" id="CHEBI:57540"/>
        <dbReference type="ChEBI" id="CHEBI:57945"/>
        <dbReference type="EC" id="7.1.1.2"/>
    </reaction>
</comment>
<reference evidence="2" key="1">
    <citation type="submission" date="2017-09" db="EMBL/GenBank/DDBJ databases">
        <title>Your Publication.</title>
        <authorList>
            <person name="Keepers K.G."/>
            <person name="Pogoda C.S."/>
            <person name="Hamsher S.E."/>
            <person name="Stepanek J.G."/>
            <person name="Kane N.C."/>
            <person name="Kociolek J.P."/>
        </authorList>
    </citation>
    <scope>NUCLEOTIDE SEQUENCE</scope>
</reference>
<dbReference type="AlphaFoldDB" id="A0A2R4A3S6"/>
<keyword evidence="1 2" id="KW-0496">Mitochondrion</keyword>
<keyword evidence="1" id="KW-0472">Membrane</keyword>
<keyword evidence="1" id="KW-0249">Electron transport</keyword>
<dbReference type="PANTHER" id="PTHR33269">
    <property type="entry name" value="NADH-UBIQUINONE OXIDOREDUCTASE CHAIN 6"/>
    <property type="match status" value="1"/>
</dbReference>
<keyword evidence="1" id="KW-1133">Transmembrane helix</keyword>
<geneLocation type="mitochondrion" evidence="2"/>
<dbReference type="Gene3D" id="1.20.120.1200">
    <property type="entry name" value="NADH-ubiquinone/plastoquinone oxidoreductase chain 6, subunit NuoJ"/>
    <property type="match status" value="1"/>
</dbReference>
<organism evidence="2">
    <name type="scientific">Halamphora calidilacuna</name>
    <dbReference type="NCBI Taxonomy" id="2133758"/>
    <lineage>
        <taxon>Eukaryota</taxon>
        <taxon>Sar</taxon>
        <taxon>Stramenopiles</taxon>
        <taxon>Ochrophyta</taxon>
        <taxon>Bacillariophyta</taxon>
        <taxon>Bacillariophyceae</taxon>
        <taxon>Bacillariophycidae</taxon>
        <taxon>Naviculales</taxon>
        <taxon>Amphipleuraceae</taxon>
        <taxon>Halamphora</taxon>
    </lineage>
</organism>
<evidence type="ECO:0000256" key="1">
    <source>
        <dbReference type="RuleBase" id="RU004430"/>
    </source>
</evidence>
<evidence type="ECO:0000313" key="2">
    <source>
        <dbReference type="EMBL" id="AVR57706.1"/>
    </source>
</evidence>
<sequence>MLSANLVFYFFSGVLVFSAMMVIVASHSVFSLLFLVLSFLASAFLLFLLECEFLALIFIVVYVGAIAVLFLFAVMMLDAKLQNLARNLFRYLPVGFLFALGFLIPVLYQISVGSKESTGFFSQNNYINWYDFLDSTSDVEIYGQVLYSYFVLQFLVVGLILLVVLVGVVSLTNVYTSNRTVDQSTYKQLSVSSRFFY</sequence>
<accession>A0A2R4A3S6</accession>